<dbReference type="RefSeq" id="WP_227707844.1">
    <property type="nucleotide sequence ID" value="NZ_JAJEQX010000015.1"/>
</dbReference>
<protein>
    <submittedName>
        <fullName evidence="1">Uncharacterized protein</fullName>
    </submittedName>
</protein>
<keyword evidence="2" id="KW-1185">Reference proteome</keyword>
<organism evidence="1 2">
    <name type="scientific">Ruminococcus turbiniformis</name>
    <dbReference type="NCBI Taxonomy" id="2881258"/>
    <lineage>
        <taxon>Bacteria</taxon>
        <taxon>Bacillati</taxon>
        <taxon>Bacillota</taxon>
        <taxon>Clostridia</taxon>
        <taxon>Eubacteriales</taxon>
        <taxon>Oscillospiraceae</taxon>
        <taxon>Ruminococcus</taxon>
    </lineage>
</organism>
<sequence>MAVLAAGTGDVKDETKILWRTKVQFITHMSCYNLFIKCKKKNRLWEIVVLATERIREGRMQSSLWLCEAVARYSGGNGD</sequence>
<evidence type="ECO:0000313" key="1">
    <source>
        <dbReference type="EMBL" id="MCC2254701.1"/>
    </source>
</evidence>
<proteinExistence type="predicted"/>
<reference evidence="1 2" key="1">
    <citation type="submission" date="2021-10" db="EMBL/GenBank/DDBJ databases">
        <title>Anaerobic single-cell dispensing facilitates the cultivation of human gut bacteria.</title>
        <authorList>
            <person name="Afrizal A."/>
        </authorList>
    </citation>
    <scope>NUCLEOTIDE SEQUENCE [LARGE SCALE GENOMIC DNA]</scope>
    <source>
        <strain evidence="1 2">CLA-AA-H200</strain>
    </source>
</reference>
<dbReference type="EMBL" id="JAJEQX010000015">
    <property type="protein sequence ID" value="MCC2254701.1"/>
    <property type="molecule type" value="Genomic_DNA"/>
</dbReference>
<evidence type="ECO:0000313" key="2">
    <source>
        <dbReference type="Proteomes" id="UP001198151"/>
    </source>
</evidence>
<name>A0ABS8FXJ9_9FIRM</name>
<accession>A0ABS8FXJ9</accession>
<dbReference type="Proteomes" id="UP001198151">
    <property type="component" value="Unassembled WGS sequence"/>
</dbReference>
<comment type="caution">
    <text evidence="1">The sequence shown here is derived from an EMBL/GenBank/DDBJ whole genome shotgun (WGS) entry which is preliminary data.</text>
</comment>
<gene>
    <name evidence="1" type="ORF">LKD70_09765</name>
</gene>